<gene>
    <name evidence="2" type="ORF">D7D94_13860</name>
</gene>
<keyword evidence="1" id="KW-0812">Transmembrane</keyword>
<feature type="transmembrane region" description="Helical" evidence="1">
    <location>
        <begin position="78"/>
        <end position="96"/>
    </location>
</feature>
<evidence type="ECO:0000313" key="2">
    <source>
        <dbReference type="EMBL" id="QGU28633.1"/>
    </source>
</evidence>
<dbReference type="EMBL" id="CP032550">
    <property type="protein sequence ID" value="QGU28633.1"/>
    <property type="molecule type" value="Genomic_DNA"/>
</dbReference>
<organism evidence="2 3">
    <name type="scientific">Microbacterium oryzae</name>
    <dbReference type="NCBI Taxonomy" id="743009"/>
    <lineage>
        <taxon>Bacteria</taxon>
        <taxon>Bacillati</taxon>
        <taxon>Actinomycetota</taxon>
        <taxon>Actinomycetes</taxon>
        <taxon>Micrococcales</taxon>
        <taxon>Microbacteriaceae</taxon>
        <taxon>Microbacterium</taxon>
    </lineage>
</organism>
<name>A0A6I6E0J3_9MICO</name>
<accession>A0A6I6E0J3</accession>
<proteinExistence type="predicted"/>
<protein>
    <submittedName>
        <fullName evidence="2">DUF2568 domain-containing protein</fullName>
    </submittedName>
</protein>
<dbReference type="AlphaFoldDB" id="A0A6I6E0J3"/>
<dbReference type="RefSeq" id="WP_156243182.1">
    <property type="nucleotide sequence ID" value="NZ_BAAAZL010000007.1"/>
</dbReference>
<feature type="transmembrane region" description="Helical" evidence="1">
    <location>
        <begin position="47"/>
        <end position="66"/>
    </location>
</feature>
<evidence type="ECO:0000256" key="1">
    <source>
        <dbReference type="SAM" id="Phobius"/>
    </source>
</evidence>
<reference evidence="2 3" key="1">
    <citation type="submission" date="2018-09" db="EMBL/GenBank/DDBJ databases">
        <title>Whole genome sequencing of Microbacterium oryzae strain MB-10T.</title>
        <authorList>
            <person name="Das S.K."/>
        </authorList>
    </citation>
    <scope>NUCLEOTIDE SEQUENCE [LARGE SCALE GENOMIC DNA]</scope>
    <source>
        <strain evidence="2 3">MB-10</strain>
    </source>
</reference>
<dbReference type="Pfam" id="PF10823">
    <property type="entry name" value="DUF2568"/>
    <property type="match status" value="1"/>
</dbReference>
<keyword evidence="1" id="KW-1133">Transmembrane helix</keyword>
<keyword evidence="1" id="KW-0472">Membrane</keyword>
<dbReference type="KEGG" id="moj:D7D94_13860"/>
<feature type="transmembrane region" description="Helical" evidence="1">
    <location>
        <begin position="102"/>
        <end position="119"/>
    </location>
</feature>
<sequence length="124" mass="12888">MPDSAAPATPGVTPRRVSVLDVLRLLTELAALASLAVWGFLAWAAPWNIVVGIGAPVLAILAWALFVSPKAVIAVHPFVRAIVELAVFLAATIALWDLGLPWAGVGFGVVAVVVGLLHNRRALG</sequence>
<dbReference type="InterPro" id="IPR021214">
    <property type="entry name" value="DUF2568"/>
</dbReference>
<dbReference type="Proteomes" id="UP000422989">
    <property type="component" value="Chromosome"/>
</dbReference>
<keyword evidence="3" id="KW-1185">Reference proteome</keyword>
<evidence type="ECO:0000313" key="3">
    <source>
        <dbReference type="Proteomes" id="UP000422989"/>
    </source>
</evidence>
<dbReference type="OrthoDB" id="5076471at2"/>